<feature type="domain" description="Cadherin" evidence="10">
    <location>
        <begin position="91"/>
        <end position="207"/>
    </location>
</feature>
<dbReference type="SMART" id="SM00112">
    <property type="entry name" value="CA"/>
    <property type="match status" value="2"/>
</dbReference>
<dbReference type="Gene3D" id="2.10.25.10">
    <property type="entry name" value="Laminin"/>
    <property type="match status" value="2"/>
</dbReference>
<proteinExistence type="predicted"/>
<dbReference type="Pfam" id="PF22417">
    <property type="entry name" value="Hmr1_E-cad-like"/>
    <property type="match status" value="1"/>
</dbReference>
<dbReference type="InterPro" id="IPR001881">
    <property type="entry name" value="EGF-like_Ca-bd_dom"/>
</dbReference>
<dbReference type="AlphaFoldDB" id="A0A158QNW4"/>
<dbReference type="Pfam" id="PF02210">
    <property type="entry name" value="Laminin_G_2"/>
    <property type="match status" value="1"/>
</dbReference>
<keyword evidence="5 7" id="KW-1015">Disulfide bond</keyword>
<dbReference type="InterPro" id="IPR020894">
    <property type="entry name" value="Cadherin_CS"/>
</dbReference>
<dbReference type="SMART" id="SM00181">
    <property type="entry name" value="EGF"/>
    <property type="match status" value="3"/>
</dbReference>
<dbReference type="EMBL" id="UZAF01017545">
    <property type="protein sequence ID" value="VDO42675.1"/>
    <property type="molecule type" value="Genomic_DNA"/>
</dbReference>
<sequence length="1208" mass="132644">MLSSQLIIHEVFNSIESDLLHFRFRINRQSDPKRQFTIDQDGTLRVAQRLDREDISSYKLIIEAFDAAGNVGTQLVAVYLRDVNDNGPEPYTVPKFCVFPENTPVNQQGTCEIRCTDKDSPEFGPPFNMQLDQSKWRFGDYLSVTFDAHGDGGNGSMTIRPLVVFDREAANPGKILEIPLILTDRADKTNHASVHVIIGDENDNPMHDGKMQINVNSYLGKLKKTQIGRVYVEDLDDWDLGDKTFTWKESLPGFELSPKGEITMDANMPPGTYHMSANVHDNRRNENAVGYVTVNVLLVPEVAFANQGSMQLLLSEDSPLQTPEDFIRVNASGKSIQDIFTQEMIKYMGGNVLLDVFSVQLDYATLQTRTVPVLNVRFSAHGSPYRDSTQLNGLISANRDELQSKMGVTIVGVGIDMCKFTVCDSGCQTISTADFNGVVVSANSTVLVGVNAQSKDECTCPVWRPPSQCLAGLCHNDGVCHNTHPGFFCECRNDLLKGSRCQGTTRSFSGDGFAWYKPMPACTSLNISLQFMTLQPDAVLFYNGPMDTKTTEKQIDYRDYIIIHLRGGRLVMEMSMNGIAPVNLEVASTALNDGTWHELAYIELVVDQCRYLGAGSDDSSCRKSLYTPDDDERLNIVAPVQIGGLAPLANGQAYPSAVPRTALNDDERLNIVAPVQIGGLAPLANGQAYPSAVPRTALSGCIRNLRVNDDQYDLATPSYEKNTASGCKLWGGACDSNAIDSLTHCVHGDCYADVQGSTSLVPKCICDPGWGGARCEKKIEWIQMQSGGFIDYLPKIAFPEQTNDIELLFIPGRVSGAAELTYGADKSQNYVSTSAEMTSDGLTPMAKFDLGGVRNSLTQLRINELSLKENSSYWMHFTRNPTRASLSIDDAYYTSQVLDPTGNSQSFALQVNELFLGTHSGGRGFQGCVGTYRWSNQNLPLRRPSNQAIDPDDESIVSITKSEGVSDGCSLLITCAQLPVGYCSGAMVCMDFWKGAFCTCPEGANAMLGDDGQVCVLVMLMLVYARRQTTPFESVRPEDLNRDNLRPYAIEGGGEADNDQYSIANLRKPVMPIEGNGIMGPPAPMYTRPPIGELSSVRPEDLNRDNLRPYAIEGGGEADNDQYSIANLRKPVMPIEGNGIMGPPAPMYTRPPIDDKLRSQLHDLESDQNAAPFDEIRIYEDEKDTVSVVTLESLGSIPDTERQPVVPK</sequence>
<dbReference type="GO" id="GO:0044331">
    <property type="term" value="P:cell-cell adhesion mediated by cadherin"/>
    <property type="evidence" value="ECO:0007669"/>
    <property type="project" value="TreeGrafter"/>
</dbReference>
<dbReference type="Gene3D" id="2.60.40.60">
    <property type="entry name" value="Cadherins"/>
    <property type="match status" value="2"/>
</dbReference>
<feature type="domain" description="EGF-like" evidence="9">
    <location>
        <begin position="741"/>
        <end position="776"/>
    </location>
</feature>
<dbReference type="GO" id="GO:0008013">
    <property type="term" value="F:beta-catenin binding"/>
    <property type="evidence" value="ECO:0007669"/>
    <property type="project" value="TreeGrafter"/>
</dbReference>
<dbReference type="InterPro" id="IPR001791">
    <property type="entry name" value="Laminin_G"/>
</dbReference>
<comment type="caution">
    <text evidence="7">Lacks conserved residue(s) required for the propagation of feature annotation.</text>
</comment>
<accession>A0A158QNW4</accession>
<keyword evidence="12" id="KW-1185">Reference proteome</keyword>
<dbReference type="GO" id="GO:0000902">
    <property type="term" value="P:cell morphogenesis"/>
    <property type="evidence" value="ECO:0007669"/>
    <property type="project" value="TreeGrafter"/>
</dbReference>
<evidence type="ECO:0000259" key="8">
    <source>
        <dbReference type="PROSITE" id="PS50025"/>
    </source>
</evidence>
<reference evidence="11 12" key="2">
    <citation type="submission" date="2018-11" db="EMBL/GenBank/DDBJ databases">
        <authorList>
            <consortium name="Pathogen Informatics"/>
        </authorList>
    </citation>
    <scope>NUCLEOTIDE SEQUENCE [LARGE SCALE GENOMIC DNA]</scope>
    <source>
        <strain evidence="11 12">MHpl1</strain>
    </source>
</reference>
<dbReference type="CDD" id="cd11304">
    <property type="entry name" value="Cadherin_repeat"/>
    <property type="match status" value="1"/>
</dbReference>
<evidence type="ECO:0000256" key="1">
    <source>
        <dbReference type="ARBA" id="ARBA00004370"/>
    </source>
</evidence>
<dbReference type="PANTHER" id="PTHR24027">
    <property type="entry name" value="CADHERIN-23"/>
    <property type="match status" value="1"/>
</dbReference>
<dbReference type="PROSITE" id="PS50026">
    <property type="entry name" value="EGF_3"/>
    <property type="match status" value="2"/>
</dbReference>
<evidence type="ECO:0000256" key="3">
    <source>
        <dbReference type="ARBA" id="ARBA00022837"/>
    </source>
</evidence>
<evidence type="ECO:0000313" key="12">
    <source>
        <dbReference type="Proteomes" id="UP000268014"/>
    </source>
</evidence>
<dbReference type="PROSITE" id="PS50268">
    <property type="entry name" value="CADHERIN_2"/>
    <property type="match status" value="2"/>
</dbReference>
<dbReference type="Pfam" id="PF00028">
    <property type="entry name" value="Cadherin"/>
    <property type="match status" value="1"/>
</dbReference>
<dbReference type="GO" id="GO:0007043">
    <property type="term" value="P:cell-cell junction assembly"/>
    <property type="evidence" value="ECO:0007669"/>
    <property type="project" value="TreeGrafter"/>
</dbReference>
<dbReference type="Pfam" id="PF24811">
    <property type="entry name" value="Ig_Shg"/>
    <property type="match status" value="1"/>
</dbReference>
<dbReference type="InterPro" id="IPR056370">
    <property type="entry name" value="Shg-like_Ig-like"/>
</dbReference>
<dbReference type="GO" id="GO:0016477">
    <property type="term" value="P:cell migration"/>
    <property type="evidence" value="ECO:0007669"/>
    <property type="project" value="TreeGrafter"/>
</dbReference>
<keyword evidence="2" id="KW-0677">Repeat</keyword>
<comment type="subcellular location">
    <subcellularLocation>
        <location evidence="1">Membrane</location>
    </subcellularLocation>
</comment>
<evidence type="ECO:0000313" key="13">
    <source>
        <dbReference type="WBParaSite" id="HPLM_0001136801-mRNA-1"/>
    </source>
</evidence>
<evidence type="ECO:0000256" key="6">
    <source>
        <dbReference type="PROSITE-ProRule" id="PRU00043"/>
    </source>
</evidence>
<dbReference type="PANTHER" id="PTHR24027:SF432">
    <property type="entry name" value="EGF-LIKE DOMAIN-CONTAINING PROTEIN"/>
    <property type="match status" value="1"/>
</dbReference>
<feature type="disulfide bond" evidence="7">
    <location>
        <begin position="766"/>
        <end position="775"/>
    </location>
</feature>
<dbReference type="Gene3D" id="2.60.120.200">
    <property type="match status" value="3"/>
</dbReference>
<dbReference type="PROSITE" id="PS50025">
    <property type="entry name" value="LAM_G_DOMAIN"/>
    <property type="match status" value="1"/>
</dbReference>
<dbReference type="FunFam" id="2.10.25.10:FF:000909">
    <property type="entry name" value="Notch receptor 2"/>
    <property type="match status" value="1"/>
</dbReference>
<dbReference type="GO" id="GO:0045296">
    <property type="term" value="F:cadherin binding"/>
    <property type="evidence" value="ECO:0007669"/>
    <property type="project" value="TreeGrafter"/>
</dbReference>
<dbReference type="SMART" id="SM00179">
    <property type="entry name" value="EGF_CA"/>
    <property type="match status" value="1"/>
</dbReference>
<evidence type="ECO:0000256" key="2">
    <source>
        <dbReference type="ARBA" id="ARBA00022737"/>
    </source>
</evidence>
<dbReference type="PROSITE" id="PS00010">
    <property type="entry name" value="ASX_HYDROXYL"/>
    <property type="match status" value="1"/>
</dbReference>
<organism evidence="13">
    <name type="scientific">Haemonchus placei</name>
    <name type="common">Barber's pole worm</name>
    <dbReference type="NCBI Taxonomy" id="6290"/>
    <lineage>
        <taxon>Eukaryota</taxon>
        <taxon>Metazoa</taxon>
        <taxon>Ecdysozoa</taxon>
        <taxon>Nematoda</taxon>
        <taxon>Chromadorea</taxon>
        <taxon>Rhabditida</taxon>
        <taxon>Rhabditina</taxon>
        <taxon>Rhabditomorpha</taxon>
        <taxon>Strongyloidea</taxon>
        <taxon>Trichostrongylidae</taxon>
        <taxon>Haemonchus</taxon>
    </lineage>
</organism>
<dbReference type="GO" id="GO:0005509">
    <property type="term" value="F:calcium ion binding"/>
    <property type="evidence" value="ECO:0007669"/>
    <property type="project" value="UniProtKB-UniRule"/>
</dbReference>
<dbReference type="Proteomes" id="UP000268014">
    <property type="component" value="Unassembled WGS sequence"/>
</dbReference>
<feature type="domain" description="Cadherin" evidence="10">
    <location>
        <begin position="22"/>
        <end position="96"/>
    </location>
</feature>
<feature type="domain" description="EGF-like" evidence="9">
    <location>
        <begin position="465"/>
        <end position="502"/>
    </location>
</feature>
<gene>
    <name evidence="11" type="ORF">HPLM_LOCUS11360</name>
</gene>
<evidence type="ECO:0000256" key="7">
    <source>
        <dbReference type="PROSITE-ProRule" id="PRU00076"/>
    </source>
</evidence>
<dbReference type="CDD" id="cd00054">
    <property type="entry name" value="EGF_CA"/>
    <property type="match status" value="1"/>
</dbReference>
<dbReference type="SMART" id="SM00282">
    <property type="entry name" value="LamG"/>
    <property type="match status" value="2"/>
</dbReference>
<keyword evidence="3 6" id="KW-0106">Calcium</keyword>
<dbReference type="InterPro" id="IPR000742">
    <property type="entry name" value="EGF"/>
</dbReference>
<dbReference type="GO" id="GO:0016342">
    <property type="term" value="C:catenin complex"/>
    <property type="evidence" value="ECO:0007669"/>
    <property type="project" value="TreeGrafter"/>
</dbReference>
<evidence type="ECO:0000256" key="4">
    <source>
        <dbReference type="ARBA" id="ARBA00023136"/>
    </source>
</evidence>
<protein>
    <submittedName>
        <fullName evidence="13">Cadherin domain-containing protein</fullName>
    </submittedName>
</protein>
<dbReference type="InterPro" id="IPR015919">
    <property type="entry name" value="Cadherin-like_sf"/>
</dbReference>
<keyword evidence="7" id="KW-0245">EGF-like domain</keyword>
<dbReference type="PROSITE" id="PS00022">
    <property type="entry name" value="EGF_1"/>
    <property type="match status" value="1"/>
</dbReference>
<dbReference type="InterPro" id="IPR039808">
    <property type="entry name" value="Cadherin"/>
</dbReference>
<dbReference type="FunFam" id="2.60.40.60:FF:000339">
    <property type="entry name" value="Cadherin-related hmr-1"/>
    <property type="match status" value="1"/>
</dbReference>
<dbReference type="OMA" id="GTYHMSS"/>
<dbReference type="WBParaSite" id="HPLM_0001136801-mRNA-1">
    <property type="protein sequence ID" value="HPLM_0001136801-mRNA-1"/>
    <property type="gene ID" value="HPLM_0001136801"/>
</dbReference>
<feature type="domain" description="Laminin G" evidence="8">
    <location>
        <begin position="503"/>
        <end position="727"/>
    </location>
</feature>
<dbReference type="PROSITE" id="PS00232">
    <property type="entry name" value="CADHERIN_1"/>
    <property type="match status" value="1"/>
</dbReference>
<keyword evidence="4" id="KW-0472">Membrane</keyword>
<evidence type="ECO:0000259" key="9">
    <source>
        <dbReference type="PROSITE" id="PS50026"/>
    </source>
</evidence>
<reference evidence="13" key="1">
    <citation type="submission" date="2016-04" db="UniProtKB">
        <authorList>
            <consortium name="WormBaseParasite"/>
        </authorList>
    </citation>
    <scope>IDENTIFICATION</scope>
</reference>
<dbReference type="OrthoDB" id="6252479at2759"/>
<dbReference type="InterPro" id="IPR000152">
    <property type="entry name" value="EGF-type_Asp/Asn_hydroxyl_site"/>
</dbReference>
<evidence type="ECO:0000259" key="10">
    <source>
        <dbReference type="PROSITE" id="PS50268"/>
    </source>
</evidence>
<dbReference type="PRINTS" id="PR00205">
    <property type="entry name" value="CADHERIN"/>
</dbReference>
<dbReference type="SUPFAM" id="SSF49313">
    <property type="entry name" value="Cadherin-like"/>
    <property type="match status" value="1"/>
</dbReference>
<dbReference type="CDD" id="cd00110">
    <property type="entry name" value="LamG"/>
    <property type="match status" value="1"/>
</dbReference>
<evidence type="ECO:0000313" key="11">
    <source>
        <dbReference type="EMBL" id="VDO42675.1"/>
    </source>
</evidence>
<dbReference type="GO" id="GO:0005912">
    <property type="term" value="C:adherens junction"/>
    <property type="evidence" value="ECO:0007669"/>
    <property type="project" value="TreeGrafter"/>
</dbReference>
<dbReference type="InterPro" id="IPR013320">
    <property type="entry name" value="ConA-like_dom_sf"/>
</dbReference>
<dbReference type="GO" id="GO:0034332">
    <property type="term" value="P:adherens junction organization"/>
    <property type="evidence" value="ECO:0007669"/>
    <property type="project" value="TreeGrafter"/>
</dbReference>
<evidence type="ECO:0000256" key="5">
    <source>
        <dbReference type="ARBA" id="ARBA00023157"/>
    </source>
</evidence>
<dbReference type="InterPro" id="IPR002126">
    <property type="entry name" value="Cadherin-like_dom"/>
</dbReference>
<name>A0A158QNW4_HAEPC</name>
<dbReference type="SUPFAM" id="SSF49899">
    <property type="entry name" value="Concanavalin A-like lectins/glucanases"/>
    <property type="match status" value="2"/>
</dbReference>
<dbReference type="InterPro" id="IPR056448">
    <property type="entry name" value="EGF_Hmr-1"/>
</dbReference>
<dbReference type="InterPro" id="IPR054522">
    <property type="entry name" value="Hmr1_C"/>
</dbReference>
<dbReference type="GO" id="GO:0016339">
    <property type="term" value="P:calcium-dependent cell-cell adhesion via plasma membrane cell adhesion molecules"/>
    <property type="evidence" value="ECO:0007669"/>
    <property type="project" value="TreeGrafter"/>
</dbReference>
<dbReference type="GO" id="GO:0007156">
    <property type="term" value="P:homophilic cell adhesion via plasma membrane adhesion molecules"/>
    <property type="evidence" value="ECO:0007669"/>
    <property type="project" value="InterPro"/>
</dbReference>
<dbReference type="STRING" id="6290.A0A158QNW4"/>
<dbReference type="PROSITE" id="PS01186">
    <property type="entry name" value="EGF_2"/>
    <property type="match status" value="1"/>
</dbReference>
<dbReference type="Pfam" id="PF24613">
    <property type="entry name" value="EGF_Hmr-1"/>
    <property type="match status" value="1"/>
</dbReference>